<keyword evidence="1" id="KW-0472">Membrane</keyword>
<dbReference type="GO" id="GO:0016020">
    <property type="term" value="C:membrane"/>
    <property type="evidence" value="ECO:0007669"/>
    <property type="project" value="InterPro"/>
</dbReference>
<evidence type="ECO:0000313" key="4">
    <source>
        <dbReference type="Proteomes" id="UP000230340"/>
    </source>
</evidence>
<evidence type="ECO:0000256" key="1">
    <source>
        <dbReference type="SAM" id="Phobius"/>
    </source>
</evidence>
<evidence type="ECO:0000259" key="2">
    <source>
        <dbReference type="Pfam" id="PF00892"/>
    </source>
</evidence>
<sequence>MEGGRWITTKDFLIIFASGLALVFFALPYYKSLSLDDSSRVTMVFQFIPVFYLLLAYLFLGESLQQKSLKSRLFQILQWRNPCESRLL</sequence>
<dbReference type="InterPro" id="IPR037185">
    <property type="entry name" value="EmrE-like"/>
</dbReference>
<dbReference type="AlphaFoldDB" id="A0A2H0XDA2"/>
<dbReference type="SUPFAM" id="SSF103481">
    <property type="entry name" value="Multidrug resistance efflux transporter EmrE"/>
    <property type="match status" value="1"/>
</dbReference>
<name>A0A2H0XDA2_UNCKA</name>
<accession>A0A2H0XDA2</accession>
<feature type="domain" description="EamA" evidence="2">
    <location>
        <begin position="6"/>
        <end position="67"/>
    </location>
</feature>
<comment type="caution">
    <text evidence="3">The sequence shown here is derived from an EMBL/GenBank/DDBJ whole genome shotgun (WGS) entry which is preliminary data.</text>
</comment>
<proteinExistence type="predicted"/>
<feature type="transmembrane region" description="Helical" evidence="1">
    <location>
        <begin position="12"/>
        <end position="30"/>
    </location>
</feature>
<dbReference type="Proteomes" id="UP000230340">
    <property type="component" value="Unassembled WGS sequence"/>
</dbReference>
<keyword evidence="1" id="KW-0812">Transmembrane</keyword>
<dbReference type="Pfam" id="PF00892">
    <property type="entry name" value="EamA"/>
    <property type="match status" value="1"/>
</dbReference>
<gene>
    <name evidence="3" type="ORF">COT49_02895</name>
</gene>
<dbReference type="EMBL" id="PEYT01000025">
    <property type="protein sequence ID" value="PIS22914.1"/>
    <property type="molecule type" value="Genomic_DNA"/>
</dbReference>
<protein>
    <recommendedName>
        <fullName evidence="2">EamA domain-containing protein</fullName>
    </recommendedName>
</protein>
<feature type="transmembrane region" description="Helical" evidence="1">
    <location>
        <begin position="42"/>
        <end position="60"/>
    </location>
</feature>
<organism evidence="3 4">
    <name type="scientific">candidate division WWE3 bacterium CG08_land_8_20_14_0_20_40_13</name>
    <dbReference type="NCBI Taxonomy" id="1975084"/>
    <lineage>
        <taxon>Bacteria</taxon>
        <taxon>Katanobacteria</taxon>
    </lineage>
</organism>
<evidence type="ECO:0000313" key="3">
    <source>
        <dbReference type="EMBL" id="PIS22914.1"/>
    </source>
</evidence>
<dbReference type="InterPro" id="IPR000620">
    <property type="entry name" value="EamA_dom"/>
</dbReference>
<reference evidence="4" key="1">
    <citation type="submission" date="2017-09" db="EMBL/GenBank/DDBJ databases">
        <title>Depth-based differentiation of microbial function through sediment-hosted aquifers and enrichment of novel symbionts in the deep terrestrial subsurface.</title>
        <authorList>
            <person name="Probst A.J."/>
            <person name="Ladd B."/>
            <person name="Jarett J.K."/>
            <person name="Geller-Mcgrath D.E."/>
            <person name="Sieber C.M.K."/>
            <person name="Emerson J.B."/>
            <person name="Anantharaman K."/>
            <person name="Thomas B.C."/>
            <person name="Malmstrom R."/>
            <person name="Stieglmeier M."/>
            <person name="Klingl A."/>
            <person name="Woyke T."/>
            <person name="Ryan C.M."/>
            <person name="Banfield J.F."/>
        </authorList>
    </citation>
    <scope>NUCLEOTIDE SEQUENCE [LARGE SCALE GENOMIC DNA]</scope>
</reference>
<keyword evidence="1" id="KW-1133">Transmembrane helix</keyword>